<gene>
    <name evidence="2" type="ORF">CYNAS_LOCUS8742</name>
</gene>
<feature type="region of interest" description="Disordered" evidence="1">
    <location>
        <begin position="86"/>
        <end position="188"/>
    </location>
</feature>
<evidence type="ECO:0000313" key="3">
    <source>
        <dbReference type="Proteomes" id="UP001176961"/>
    </source>
</evidence>
<evidence type="ECO:0000313" key="2">
    <source>
        <dbReference type="EMBL" id="CAJ0596759.1"/>
    </source>
</evidence>
<accession>A0AA36GRE7</accession>
<proteinExistence type="predicted"/>
<feature type="compositionally biased region" description="Low complexity" evidence="1">
    <location>
        <begin position="32"/>
        <end position="41"/>
    </location>
</feature>
<organism evidence="2 3">
    <name type="scientific">Cylicocyclus nassatus</name>
    <name type="common">Nematode worm</name>
    <dbReference type="NCBI Taxonomy" id="53992"/>
    <lineage>
        <taxon>Eukaryota</taxon>
        <taxon>Metazoa</taxon>
        <taxon>Ecdysozoa</taxon>
        <taxon>Nematoda</taxon>
        <taxon>Chromadorea</taxon>
        <taxon>Rhabditida</taxon>
        <taxon>Rhabditina</taxon>
        <taxon>Rhabditomorpha</taxon>
        <taxon>Strongyloidea</taxon>
        <taxon>Strongylidae</taxon>
        <taxon>Cylicocyclus</taxon>
    </lineage>
</organism>
<dbReference type="AlphaFoldDB" id="A0AA36GRE7"/>
<name>A0AA36GRE7_CYLNA</name>
<sequence>MDLPTSSTSRSTNFSTIARRLLLERQHRESSGRSLPSHLSSARTGNRADEAAIHALDILSGNTSSANSEKARKELLEESLLFLSQTTSDKKESLDEIPQATSEEKETLDEMDAADLLSDDGSLESLDSLPEGSSVSPPASPSEPGIVKTEKTSPHSSSSREMDNSVVRKRLIAGRRGDPKRLGERLQALRPEDLRAPLEGSYDAVKSKRAGAVGRPSELKRLLGSSCDGTVFAAAMQLTSLACGVSTNTVRRLGVKNKFVHELLPRREKDPVEHEEAMEEATLRKYGVEWGPIVKWFIREKLKKDRMTVPALHKELCDTYADFPMSESTLRRFVKAIGVTFGRDRGLAYMLV</sequence>
<keyword evidence="3" id="KW-1185">Reference proteome</keyword>
<feature type="region of interest" description="Disordered" evidence="1">
    <location>
        <begin position="25"/>
        <end position="46"/>
    </location>
</feature>
<feature type="compositionally biased region" description="Acidic residues" evidence="1">
    <location>
        <begin position="106"/>
        <end position="122"/>
    </location>
</feature>
<evidence type="ECO:0000256" key="1">
    <source>
        <dbReference type="SAM" id="MobiDB-lite"/>
    </source>
</evidence>
<feature type="compositionally biased region" description="Basic and acidic residues" evidence="1">
    <location>
        <begin position="148"/>
        <end position="163"/>
    </location>
</feature>
<feature type="compositionally biased region" description="Low complexity" evidence="1">
    <location>
        <begin position="123"/>
        <end position="145"/>
    </location>
</feature>
<comment type="caution">
    <text evidence="2">The sequence shown here is derived from an EMBL/GenBank/DDBJ whole genome shotgun (WGS) entry which is preliminary data.</text>
</comment>
<dbReference type="Proteomes" id="UP001176961">
    <property type="component" value="Unassembled WGS sequence"/>
</dbReference>
<dbReference type="EMBL" id="CATQJL010000223">
    <property type="protein sequence ID" value="CAJ0596759.1"/>
    <property type="molecule type" value="Genomic_DNA"/>
</dbReference>
<reference evidence="2" key="1">
    <citation type="submission" date="2023-07" db="EMBL/GenBank/DDBJ databases">
        <authorList>
            <consortium name="CYATHOMIX"/>
        </authorList>
    </citation>
    <scope>NUCLEOTIDE SEQUENCE</scope>
    <source>
        <strain evidence="2">N/A</strain>
    </source>
</reference>
<protein>
    <submittedName>
        <fullName evidence="2">Uncharacterized protein</fullName>
    </submittedName>
</protein>
<feature type="compositionally biased region" description="Basic and acidic residues" evidence="1">
    <location>
        <begin position="175"/>
        <end position="184"/>
    </location>
</feature>